<name>A0AAV2EZU9_9ROSI</name>
<evidence type="ECO:0008006" key="13">
    <source>
        <dbReference type="Google" id="ProtNLM"/>
    </source>
</evidence>
<reference evidence="11 12" key="1">
    <citation type="submission" date="2024-04" db="EMBL/GenBank/DDBJ databases">
        <authorList>
            <person name="Fracassetti M."/>
        </authorList>
    </citation>
    <scope>NUCLEOTIDE SEQUENCE [LARGE SCALE GENOMIC DNA]</scope>
</reference>
<evidence type="ECO:0000256" key="9">
    <source>
        <dbReference type="SAM" id="MobiDB-lite"/>
    </source>
</evidence>
<keyword evidence="8 10" id="KW-0472">Membrane</keyword>
<dbReference type="GO" id="GO:0019915">
    <property type="term" value="P:lipid storage"/>
    <property type="evidence" value="ECO:0007669"/>
    <property type="project" value="TreeGrafter"/>
</dbReference>
<evidence type="ECO:0000256" key="10">
    <source>
        <dbReference type="SAM" id="Phobius"/>
    </source>
</evidence>
<keyword evidence="7 10" id="KW-1133">Transmembrane helix</keyword>
<evidence type="ECO:0000313" key="12">
    <source>
        <dbReference type="Proteomes" id="UP001497516"/>
    </source>
</evidence>
<keyword evidence="12" id="KW-1185">Reference proteome</keyword>
<gene>
    <name evidence="11" type="ORF">LTRI10_LOCUS31604</name>
</gene>
<keyword evidence="6 10" id="KW-0812">Transmembrane</keyword>
<organism evidence="11 12">
    <name type="scientific">Linum trigynum</name>
    <dbReference type="NCBI Taxonomy" id="586398"/>
    <lineage>
        <taxon>Eukaryota</taxon>
        <taxon>Viridiplantae</taxon>
        <taxon>Streptophyta</taxon>
        <taxon>Embryophyta</taxon>
        <taxon>Tracheophyta</taxon>
        <taxon>Spermatophyta</taxon>
        <taxon>Magnoliopsida</taxon>
        <taxon>eudicotyledons</taxon>
        <taxon>Gunneridae</taxon>
        <taxon>Pentapetalae</taxon>
        <taxon>rosids</taxon>
        <taxon>fabids</taxon>
        <taxon>Malpighiales</taxon>
        <taxon>Linaceae</taxon>
        <taxon>Linum</taxon>
    </lineage>
</organism>
<sequence length="208" mass="22535">MSTEYQGTTTGVPRPTRPLAVEPDSNGLIPLSTKKDKENKSDTNNKTSLESGRRAGSTTTTFLRKAQNSCSRYWNNAPTSTQLIGLLTLLVSGTVLLFFTGVTIAVAILTLILFAPLVIISSPVWIPVGALLFVLVSGFLMTCGCFVAFVAGLSWMHSYFRGMHPPGSDRVEQARNRIVDTATHVKECAKEYSGYMQDKTNKDVAPGA</sequence>
<evidence type="ECO:0000256" key="2">
    <source>
        <dbReference type="ARBA" id="ARBA00004141"/>
    </source>
</evidence>
<evidence type="ECO:0000256" key="3">
    <source>
        <dbReference type="ARBA" id="ARBA00004502"/>
    </source>
</evidence>
<feature type="region of interest" description="Disordered" evidence="9">
    <location>
        <begin position="1"/>
        <end position="58"/>
    </location>
</feature>
<evidence type="ECO:0000256" key="4">
    <source>
        <dbReference type="ARBA" id="ARBA00010858"/>
    </source>
</evidence>
<dbReference type="InterPro" id="IPR000136">
    <property type="entry name" value="Oleosin"/>
</dbReference>
<feature type="compositionally biased region" description="Low complexity" evidence="9">
    <location>
        <begin position="7"/>
        <end position="18"/>
    </location>
</feature>
<dbReference type="Pfam" id="PF01277">
    <property type="entry name" value="Oleosin"/>
    <property type="match status" value="1"/>
</dbReference>
<comment type="function">
    <text evidence="1">May have a structural role to stabilize the lipid body during desiccation of the seed by preventing coalescence of the oil. Probably interacts with both lipid and phospholipid moieties of lipid bodies. May also provide recognition signals for specific lipase anchorage in lipolysis during seedling growth.</text>
</comment>
<dbReference type="PANTHER" id="PTHR33203">
    <property type="entry name" value="OLEOSIN"/>
    <property type="match status" value="1"/>
</dbReference>
<evidence type="ECO:0000256" key="8">
    <source>
        <dbReference type="ARBA" id="ARBA00023136"/>
    </source>
</evidence>
<dbReference type="AlphaFoldDB" id="A0AAV2EZU9"/>
<dbReference type="PANTHER" id="PTHR33203:SF4">
    <property type="entry name" value="F27J15.22"/>
    <property type="match status" value="1"/>
</dbReference>
<dbReference type="GO" id="GO:0009791">
    <property type="term" value="P:post-embryonic development"/>
    <property type="evidence" value="ECO:0007669"/>
    <property type="project" value="UniProtKB-ARBA"/>
</dbReference>
<evidence type="ECO:0000256" key="1">
    <source>
        <dbReference type="ARBA" id="ARBA00002582"/>
    </source>
</evidence>
<evidence type="ECO:0000256" key="5">
    <source>
        <dbReference type="ARBA" id="ARBA00022677"/>
    </source>
</evidence>
<proteinExistence type="inferred from homology"/>
<feature type="compositionally biased region" description="Basic and acidic residues" evidence="9">
    <location>
        <begin position="33"/>
        <end position="43"/>
    </location>
</feature>
<keyword evidence="5" id="KW-0551">Lipid droplet</keyword>
<feature type="compositionally biased region" description="Polar residues" evidence="9">
    <location>
        <begin position="44"/>
        <end position="58"/>
    </location>
</feature>
<evidence type="ECO:0000256" key="6">
    <source>
        <dbReference type="ARBA" id="ARBA00022692"/>
    </source>
</evidence>
<dbReference type="EMBL" id="OZ034818">
    <property type="protein sequence ID" value="CAL1390845.1"/>
    <property type="molecule type" value="Genomic_DNA"/>
</dbReference>
<dbReference type="Proteomes" id="UP001497516">
    <property type="component" value="Chromosome 5"/>
</dbReference>
<evidence type="ECO:0000256" key="7">
    <source>
        <dbReference type="ARBA" id="ARBA00022989"/>
    </source>
</evidence>
<comment type="similarity">
    <text evidence="4">Belongs to the oleosin family.</text>
</comment>
<accession>A0AAV2EZU9</accession>
<protein>
    <recommendedName>
        <fullName evidence="13">Oleosin</fullName>
    </recommendedName>
</protein>
<evidence type="ECO:0000313" key="11">
    <source>
        <dbReference type="EMBL" id="CAL1390845.1"/>
    </source>
</evidence>
<feature type="transmembrane region" description="Helical" evidence="10">
    <location>
        <begin position="125"/>
        <end position="153"/>
    </location>
</feature>
<dbReference type="GO" id="GO:0048608">
    <property type="term" value="P:reproductive structure development"/>
    <property type="evidence" value="ECO:0007669"/>
    <property type="project" value="UniProtKB-ARBA"/>
</dbReference>
<dbReference type="GO" id="GO:0012511">
    <property type="term" value="C:monolayer-surrounded lipid storage body"/>
    <property type="evidence" value="ECO:0007669"/>
    <property type="project" value="InterPro"/>
</dbReference>
<dbReference type="GO" id="GO:0016020">
    <property type="term" value="C:membrane"/>
    <property type="evidence" value="ECO:0007669"/>
    <property type="project" value="UniProtKB-SubCell"/>
</dbReference>
<feature type="transmembrane region" description="Helical" evidence="10">
    <location>
        <begin position="86"/>
        <end position="119"/>
    </location>
</feature>
<comment type="subcellular location">
    <subcellularLocation>
        <location evidence="3">Lipid droplet</location>
    </subcellularLocation>
    <subcellularLocation>
        <location evidence="2">Membrane</location>
        <topology evidence="2">Multi-pass membrane protein</topology>
    </subcellularLocation>
</comment>